<organism evidence="9">
    <name type="scientific">marine sediment metagenome</name>
    <dbReference type="NCBI Taxonomy" id="412755"/>
    <lineage>
        <taxon>unclassified sequences</taxon>
        <taxon>metagenomes</taxon>
        <taxon>ecological metagenomes</taxon>
    </lineage>
</organism>
<evidence type="ECO:0000256" key="6">
    <source>
        <dbReference type="ARBA" id="ARBA00023002"/>
    </source>
</evidence>
<accession>A0A0F9N6C4</accession>
<dbReference type="InterPro" id="IPR006076">
    <property type="entry name" value="FAD-dep_OxRdtase"/>
</dbReference>
<gene>
    <name evidence="9" type="ORF">LCGC14_1300800</name>
</gene>
<comment type="similarity">
    <text evidence="2">Belongs to the FAD-dependent glycerol-3-phosphate dehydrogenase family.</text>
</comment>
<evidence type="ECO:0000259" key="8">
    <source>
        <dbReference type="Pfam" id="PF16901"/>
    </source>
</evidence>
<dbReference type="SUPFAM" id="SSF51905">
    <property type="entry name" value="FAD/NAD(P)-binding domain"/>
    <property type="match status" value="1"/>
</dbReference>
<evidence type="ECO:0000259" key="7">
    <source>
        <dbReference type="Pfam" id="PF01266"/>
    </source>
</evidence>
<dbReference type="PANTHER" id="PTHR11985">
    <property type="entry name" value="GLYCEROL-3-PHOSPHATE DEHYDROGENASE"/>
    <property type="match status" value="1"/>
</dbReference>
<evidence type="ECO:0000256" key="1">
    <source>
        <dbReference type="ARBA" id="ARBA00001974"/>
    </source>
</evidence>
<proteinExistence type="inferred from homology"/>
<name>A0A0F9N6C4_9ZZZZ</name>
<keyword evidence="3" id="KW-0285">Flavoprotein</keyword>
<dbReference type="EMBL" id="LAZR01007592">
    <property type="protein sequence ID" value="KKM84280.1"/>
    <property type="molecule type" value="Genomic_DNA"/>
</dbReference>
<dbReference type="Pfam" id="PF16901">
    <property type="entry name" value="DAO_C"/>
    <property type="match status" value="1"/>
</dbReference>
<dbReference type="AlphaFoldDB" id="A0A0F9N6C4"/>
<evidence type="ECO:0000256" key="5">
    <source>
        <dbReference type="ARBA" id="ARBA00022827"/>
    </source>
</evidence>
<feature type="domain" description="Alpha-glycerophosphate oxidase C-terminal" evidence="8">
    <location>
        <begin position="439"/>
        <end position="543"/>
    </location>
</feature>
<dbReference type="Gene3D" id="1.10.8.870">
    <property type="entry name" value="Alpha-glycerophosphate oxidase, cap domain"/>
    <property type="match status" value="1"/>
</dbReference>
<dbReference type="PRINTS" id="PR01001">
    <property type="entry name" value="FADG3PDH"/>
</dbReference>
<dbReference type="Gene3D" id="3.30.9.10">
    <property type="entry name" value="D-Amino Acid Oxidase, subunit A, domain 2"/>
    <property type="match status" value="1"/>
</dbReference>
<protein>
    <recommendedName>
        <fullName evidence="10">FAD dependent oxidoreductase domain-containing protein</fullName>
    </recommendedName>
</protein>
<dbReference type="Pfam" id="PF01266">
    <property type="entry name" value="DAO"/>
    <property type="match status" value="1"/>
</dbReference>
<dbReference type="GO" id="GO:0004368">
    <property type="term" value="F:glycerol-3-phosphate dehydrogenase (quinone) activity"/>
    <property type="evidence" value="ECO:0007669"/>
    <property type="project" value="InterPro"/>
</dbReference>
<keyword evidence="5" id="KW-0274">FAD</keyword>
<comment type="cofactor">
    <cofactor evidence="1">
        <name>FAD</name>
        <dbReference type="ChEBI" id="CHEBI:57692"/>
    </cofactor>
</comment>
<dbReference type="PANTHER" id="PTHR11985:SF35">
    <property type="entry name" value="ANAEROBIC GLYCEROL-3-PHOSPHATE DEHYDROGENASE SUBUNIT A"/>
    <property type="match status" value="1"/>
</dbReference>
<evidence type="ECO:0000256" key="4">
    <source>
        <dbReference type="ARBA" id="ARBA00022798"/>
    </source>
</evidence>
<dbReference type="InterPro" id="IPR038299">
    <property type="entry name" value="DAO_C_sf"/>
</dbReference>
<reference evidence="9" key="1">
    <citation type="journal article" date="2015" name="Nature">
        <title>Complex archaea that bridge the gap between prokaryotes and eukaryotes.</title>
        <authorList>
            <person name="Spang A."/>
            <person name="Saw J.H."/>
            <person name="Jorgensen S.L."/>
            <person name="Zaremba-Niedzwiedzka K."/>
            <person name="Martijn J."/>
            <person name="Lind A.E."/>
            <person name="van Eijk R."/>
            <person name="Schleper C."/>
            <person name="Guy L."/>
            <person name="Ettema T.J."/>
        </authorList>
    </citation>
    <scope>NUCLEOTIDE SEQUENCE</scope>
</reference>
<dbReference type="GO" id="GO:0046168">
    <property type="term" value="P:glycerol-3-phosphate catabolic process"/>
    <property type="evidence" value="ECO:0007669"/>
    <property type="project" value="TreeGrafter"/>
</dbReference>
<feature type="domain" description="FAD dependent oxidoreductase" evidence="7">
    <location>
        <begin position="35"/>
        <end position="395"/>
    </location>
</feature>
<dbReference type="InterPro" id="IPR000447">
    <property type="entry name" value="G3P_DH_FAD-dep"/>
</dbReference>
<dbReference type="Gene3D" id="3.50.50.60">
    <property type="entry name" value="FAD/NAD(P)-binding domain"/>
    <property type="match status" value="1"/>
</dbReference>
<evidence type="ECO:0000256" key="3">
    <source>
        <dbReference type="ARBA" id="ARBA00022630"/>
    </source>
</evidence>
<comment type="caution">
    <text evidence="9">The sequence shown here is derived from an EMBL/GenBank/DDBJ whole genome shotgun (WGS) entry which is preliminary data.</text>
</comment>
<keyword evidence="6" id="KW-0560">Oxidoreductase</keyword>
<sequence>MMEMEDLERKLFSKSWNFKNRDTIIHKLQETKYNVLIIGGGITGAGIAREAAMRGLKVGLIEMQDFAAGTSSRSSKLAHGGLRYLAYGELDLVKEATTERNWMRAHIPHLIRPVPFLWVNWKDDTGNKQSIESALKLYDSISDVSQEFKNFKKYQWFSAEELRELEPEIKDKVGEGGAMYYDNIVDDARLTIETLKEAVIRGADIISYSKVVEYITEKDKIIGIKCIDLENNKDFSIKGTLIVNATGIWSDYLLNNYPDDIPKPLIRPTKGVHLIFRKSHIQNENAVIVRSLSHDRGFFVLPRGDFTVIGTTDTDFKGDIANPFCLKEDADYLIESVKYHFPNSKIGYKNLIATYAGLRPLVKEIGKSESNVSRKHLIFFNKNGLLSIAGGKLTTWRKMAEDLLEMVIKDQIFPDIKREKGFSKQKFHIGLQLEEWQEFLKKNDIGLDEKVSHHLYQQYGRGAFEIMKLIQNNPTLGERLVDENDFIKAEIIYVLRYELTTHLIDVFCRRTEMSLFIGHRKASEVAEIVADLMANEYSWSEEKTKIEIQHYLEYIKKTVSFI</sequence>
<dbReference type="GO" id="GO:0006071">
    <property type="term" value="P:glycerol metabolic process"/>
    <property type="evidence" value="ECO:0007669"/>
    <property type="project" value="UniProtKB-KW"/>
</dbReference>
<evidence type="ECO:0000313" key="9">
    <source>
        <dbReference type="EMBL" id="KKM84280.1"/>
    </source>
</evidence>
<dbReference type="InterPro" id="IPR036188">
    <property type="entry name" value="FAD/NAD-bd_sf"/>
</dbReference>
<dbReference type="InterPro" id="IPR031656">
    <property type="entry name" value="DAO_C"/>
</dbReference>
<evidence type="ECO:0008006" key="10">
    <source>
        <dbReference type="Google" id="ProtNLM"/>
    </source>
</evidence>
<keyword evidence="4" id="KW-0319">Glycerol metabolism</keyword>
<evidence type="ECO:0000256" key="2">
    <source>
        <dbReference type="ARBA" id="ARBA00007330"/>
    </source>
</evidence>